<name>A0ABR2CV26_9ROSI</name>
<comment type="caution">
    <text evidence="2">The sequence shown here is derived from an EMBL/GenBank/DDBJ whole genome shotgun (WGS) entry which is preliminary data.</text>
</comment>
<evidence type="ECO:0000256" key="1">
    <source>
        <dbReference type="SAM" id="MobiDB-lite"/>
    </source>
</evidence>
<feature type="region of interest" description="Disordered" evidence="1">
    <location>
        <begin position="93"/>
        <end position="137"/>
    </location>
</feature>
<reference evidence="2 3" key="1">
    <citation type="journal article" date="2024" name="G3 (Bethesda)">
        <title>Genome assembly of Hibiscus sabdariffa L. provides insights into metabolisms of medicinal natural products.</title>
        <authorList>
            <person name="Kim T."/>
        </authorList>
    </citation>
    <scope>NUCLEOTIDE SEQUENCE [LARGE SCALE GENOMIC DNA]</scope>
    <source>
        <strain evidence="2">TK-2024</strain>
        <tissue evidence="2">Old leaves</tissue>
    </source>
</reference>
<evidence type="ECO:0000313" key="2">
    <source>
        <dbReference type="EMBL" id="KAK8523651.1"/>
    </source>
</evidence>
<dbReference type="Proteomes" id="UP001472677">
    <property type="component" value="Unassembled WGS sequence"/>
</dbReference>
<protein>
    <submittedName>
        <fullName evidence="2">Uncharacterized protein</fullName>
    </submittedName>
</protein>
<proteinExistence type="predicted"/>
<sequence length="318" mass="35873">MHRSNHHLLRRVDTLSLPFTGSVVPGASRFMLRSPQESEWEYRRGPGDENDASTVKRIIKCWLQLRVCSCSVKGSQLMFKRLCKLTTIASYGPSHPSYEEESESENGMKGESNAFRRESSDNSRENEPKERETGNAFSTYGFSRGPLGVLRNQVCQRKTMTLSLNMLPMNKESHSICHLFPRFVTINMPPTRKVCQIKMHHVSQKSYSFARLRSKKLYIKDQAVYRGYEVTQLQGLKEAQLQGIGCEIARALARARGATLLSLAGSECDRSDSLVVSQIQLVFCPSKAKIPFVVAELEESKAFIVHRIKKALAQALPS</sequence>
<organism evidence="2 3">
    <name type="scientific">Hibiscus sabdariffa</name>
    <name type="common">roselle</name>
    <dbReference type="NCBI Taxonomy" id="183260"/>
    <lineage>
        <taxon>Eukaryota</taxon>
        <taxon>Viridiplantae</taxon>
        <taxon>Streptophyta</taxon>
        <taxon>Embryophyta</taxon>
        <taxon>Tracheophyta</taxon>
        <taxon>Spermatophyta</taxon>
        <taxon>Magnoliopsida</taxon>
        <taxon>eudicotyledons</taxon>
        <taxon>Gunneridae</taxon>
        <taxon>Pentapetalae</taxon>
        <taxon>rosids</taxon>
        <taxon>malvids</taxon>
        <taxon>Malvales</taxon>
        <taxon>Malvaceae</taxon>
        <taxon>Malvoideae</taxon>
        <taxon>Hibiscus</taxon>
    </lineage>
</organism>
<evidence type="ECO:0000313" key="3">
    <source>
        <dbReference type="Proteomes" id="UP001472677"/>
    </source>
</evidence>
<accession>A0ABR2CV26</accession>
<gene>
    <name evidence="2" type="ORF">V6N12_013736</name>
</gene>
<feature type="compositionally biased region" description="Basic and acidic residues" evidence="1">
    <location>
        <begin position="114"/>
        <end position="133"/>
    </location>
</feature>
<dbReference type="EMBL" id="JBBPBM010000042">
    <property type="protein sequence ID" value="KAK8523651.1"/>
    <property type="molecule type" value="Genomic_DNA"/>
</dbReference>
<keyword evidence="3" id="KW-1185">Reference proteome</keyword>